<keyword evidence="9" id="KW-0406">Ion transport</keyword>
<dbReference type="PANTHER" id="PTHR30042">
    <property type="entry name" value="POTASSIUM-TRANSPORTING ATPASE C CHAIN"/>
    <property type="match status" value="1"/>
</dbReference>
<evidence type="ECO:0000256" key="7">
    <source>
        <dbReference type="ARBA" id="ARBA00022958"/>
    </source>
</evidence>
<evidence type="ECO:0000256" key="1">
    <source>
        <dbReference type="ARBA" id="ARBA00022448"/>
    </source>
</evidence>
<dbReference type="Proteomes" id="UP001058860">
    <property type="component" value="Chromosome"/>
</dbReference>
<evidence type="ECO:0000256" key="6">
    <source>
        <dbReference type="ARBA" id="ARBA00022840"/>
    </source>
</evidence>
<organism evidence="11 12">
    <name type="scientific">Svornostia abyssi</name>
    <dbReference type="NCBI Taxonomy" id="2898438"/>
    <lineage>
        <taxon>Bacteria</taxon>
        <taxon>Bacillati</taxon>
        <taxon>Actinomycetota</taxon>
        <taxon>Thermoleophilia</taxon>
        <taxon>Solirubrobacterales</taxon>
        <taxon>Baekduiaceae</taxon>
        <taxon>Svornostia</taxon>
    </lineage>
</organism>
<dbReference type="InterPro" id="IPR003820">
    <property type="entry name" value="KdpC"/>
</dbReference>
<evidence type="ECO:0000313" key="12">
    <source>
        <dbReference type="Proteomes" id="UP001058860"/>
    </source>
</evidence>
<gene>
    <name evidence="11" type="ORF">LRS13_12025</name>
</gene>
<name>A0ABY5PNR3_9ACTN</name>
<evidence type="ECO:0000256" key="3">
    <source>
        <dbReference type="ARBA" id="ARBA00022538"/>
    </source>
</evidence>
<sequence length="136" mass="14436">MLEPDPAYFQSRPSASGYSANATFFNNLGPNQQDLADQLKAAADAYLALEGPDNPGLKAGDIPSDAVTTSASGIDPHISTENAEIQARRVARERGLSPDRVNDLIDEHTAGRALGFMGEPGVNVLTLNLALDEETR</sequence>
<keyword evidence="2" id="KW-1003">Cell membrane</keyword>
<proteinExistence type="predicted"/>
<keyword evidence="7" id="KW-0630">Potassium</keyword>
<keyword evidence="1" id="KW-0813">Transport</keyword>
<keyword evidence="12" id="KW-1185">Reference proteome</keyword>
<reference evidence="12" key="1">
    <citation type="submission" date="2021-11" db="EMBL/GenBank/DDBJ databases">
        <title>Cultivation dependent microbiological survey of springs from the worlds oldest radium mine currently devoted to the extraction of radon-saturated water.</title>
        <authorList>
            <person name="Kapinusova G."/>
            <person name="Smrhova T."/>
            <person name="Strejcek M."/>
            <person name="Suman J."/>
            <person name="Jani K."/>
            <person name="Pajer P."/>
            <person name="Uhlik O."/>
        </authorList>
    </citation>
    <scope>NUCLEOTIDE SEQUENCE [LARGE SCALE GENOMIC DNA]</scope>
    <source>
        <strain evidence="12">J379</strain>
    </source>
</reference>
<evidence type="ECO:0000256" key="4">
    <source>
        <dbReference type="ARBA" id="ARBA00022692"/>
    </source>
</evidence>
<protein>
    <submittedName>
        <fullName evidence="11">Potassium-transporting ATPase subunit C</fullName>
    </submittedName>
</protein>
<evidence type="ECO:0000256" key="2">
    <source>
        <dbReference type="ARBA" id="ARBA00022475"/>
    </source>
</evidence>
<accession>A0ABY5PNR3</accession>
<keyword evidence="6" id="KW-0067">ATP-binding</keyword>
<dbReference type="PANTHER" id="PTHR30042:SF2">
    <property type="entry name" value="POTASSIUM-TRANSPORTING ATPASE KDPC SUBUNIT"/>
    <property type="match status" value="1"/>
</dbReference>
<keyword evidence="3" id="KW-0633">Potassium transport</keyword>
<evidence type="ECO:0000313" key="11">
    <source>
        <dbReference type="EMBL" id="UUY06303.1"/>
    </source>
</evidence>
<keyword evidence="4" id="KW-0812">Transmembrane</keyword>
<dbReference type="EMBL" id="CP088295">
    <property type="protein sequence ID" value="UUY06303.1"/>
    <property type="molecule type" value="Genomic_DNA"/>
</dbReference>
<keyword evidence="5" id="KW-0547">Nucleotide-binding</keyword>
<dbReference type="Pfam" id="PF02669">
    <property type="entry name" value="KdpC"/>
    <property type="match status" value="1"/>
</dbReference>
<evidence type="ECO:0000256" key="9">
    <source>
        <dbReference type="ARBA" id="ARBA00023065"/>
    </source>
</evidence>
<evidence type="ECO:0000256" key="10">
    <source>
        <dbReference type="ARBA" id="ARBA00023136"/>
    </source>
</evidence>
<evidence type="ECO:0000256" key="5">
    <source>
        <dbReference type="ARBA" id="ARBA00022741"/>
    </source>
</evidence>
<keyword evidence="10" id="KW-0472">Membrane</keyword>
<evidence type="ECO:0000256" key="8">
    <source>
        <dbReference type="ARBA" id="ARBA00022989"/>
    </source>
</evidence>
<keyword evidence="8" id="KW-1133">Transmembrane helix</keyword>